<protein>
    <submittedName>
        <fullName evidence="3">Nucleoside-diphosphate-sugar epimerase</fullName>
    </submittedName>
    <submittedName>
        <fullName evidence="2">Paratose synthase</fullName>
    </submittedName>
</protein>
<accession>A0A7W6KDS8</accession>
<dbReference type="SUPFAM" id="SSF51735">
    <property type="entry name" value="NAD(P)-binding Rossmann-fold domains"/>
    <property type="match status" value="1"/>
</dbReference>
<evidence type="ECO:0000313" key="4">
    <source>
        <dbReference type="Proteomes" id="UP000532273"/>
    </source>
</evidence>
<dbReference type="Pfam" id="PF01370">
    <property type="entry name" value="Epimerase"/>
    <property type="match status" value="1"/>
</dbReference>
<dbReference type="AlphaFoldDB" id="A0A7W6KDS8"/>
<evidence type="ECO:0000259" key="1">
    <source>
        <dbReference type="Pfam" id="PF01370"/>
    </source>
</evidence>
<evidence type="ECO:0000313" key="2">
    <source>
        <dbReference type="EMBL" id="GGH14533.1"/>
    </source>
</evidence>
<gene>
    <name evidence="2" type="primary">prt</name>
    <name evidence="2" type="ORF">GCM10007422_35960</name>
    <name evidence="3" type="ORF">GGQ60_003853</name>
</gene>
<dbReference type="PANTHER" id="PTHR43245">
    <property type="entry name" value="BIFUNCTIONAL POLYMYXIN RESISTANCE PROTEIN ARNA"/>
    <property type="match status" value="1"/>
</dbReference>
<keyword evidence="5" id="KW-1185">Reference proteome</keyword>
<name>A0A7W6KDS8_9SPHI</name>
<reference evidence="2" key="4">
    <citation type="submission" date="2024-05" db="EMBL/GenBank/DDBJ databases">
        <authorList>
            <person name="Sun Q."/>
            <person name="Zhou Y."/>
        </authorList>
    </citation>
    <scope>NUCLEOTIDE SEQUENCE</scope>
    <source>
        <strain evidence="2">CGMCC 1.15287</strain>
    </source>
</reference>
<reference evidence="2" key="1">
    <citation type="journal article" date="2014" name="Int. J. Syst. Evol. Microbiol.">
        <title>Complete genome of a new Firmicutes species belonging to the dominant human colonic microbiota ('Ruminococcus bicirculans') reveals two chromosomes and a selective capacity to utilize plant glucans.</title>
        <authorList>
            <consortium name="NISC Comparative Sequencing Program"/>
            <person name="Wegmann U."/>
            <person name="Louis P."/>
            <person name="Goesmann A."/>
            <person name="Henrissat B."/>
            <person name="Duncan S.H."/>
            <person name="Flint H.J."/>
        </authorList>
    </citation>
    <scope>NUCLEOTIDE SEQUENCE</scope>
    <source>
        <strain evidence="2">CGMCC 1.15287</strain>
    </source>
</reference>
<evidence type="ECO:0000313" key="5">
    <source>
        <dbReference type="Proteomes" id="UP000642938"/>
    </source>
</evidence>
<dbReference type="Proteomes" id="UP000532273">
    <property type="component" value="Unassembled WGS sequence"/>
</dbReference>
<dbReference type="Gene3D" id="3.40.50.720">
    <property type="entry name" value="NAD(P)-binding Rossmann-like Domain"/>
    <property type="match status" value="1"/>
</dbReference>
<organism evidence="3 4">
    <name type="scientific">Pedobacter zeae</name>
    <dbReference type="NCBI Taxonomy" id="1737356"/>
    <lineage>
        <taxon>Bacteria</taxon>
        <taxon>Pseudomonadati</taxon>
        <taxon>Bacteroidota</taxon>
        <taxon>Sphingobacteriia</taxon>
        <taxon>Sphingobacteriales</taxon>
        <taxon>Sphingobacteriaceae</taxon>
        <taxon>Pedobacter</taxon>
    </lineage>
</organism>
<feature type="domain" description="NAD-dependent epimerase/dehydratase" evidence="1">
    <location>
        <begin position="4"/>
        <end position="208"/>
    </location>
</feature>
<dbReference type="InterPro" id="IPR001509">
    <property type="entry name" value="Epimerase_deHydtase"/>
</dbReference>
<dbReference type="PANTHER" id="PTHR43245:SF13">
    <property type="entry name" value="UDP-D-APIOSE_UDP-D-XYLOSE SYNTHASE 2"/>
    <property type="match status" value="1"/>
</dbReference>
<dbReference type="InterPro" id="IPR036291">
    <property type="entry name" value="NAD(P)-bd_dom_sf"/>
</dbReference>
<dbReference type="EMBL" id="BMHZ01000003">
    <property type="protein sequence ID" value="GGH14533.1"/>
    <property type="molecule type" value="Genomic_DNA"/>
</dbReference>
<reference evidence="3 4" key="3">
    <citation type="submission" date="2020-08" db="EMBL/GenBank/DDBJ databases">
        <title>Genomic Encyclopedia of Type Strains, Phase IV (KMG-IV): sequencing the most valuable type-strain genomes for metagenomic binning, comparative biology and taxonomic classification.</title>
        <authorList>
            <person name="Goeker M."/>
        </authorList>
    </citation>
    <scope>NUCLEOTIDE SEQUENCE [LARGE SCALE GENOMIC DNA]</scope>
    <source>
        <strain evidence="3 4">DSM 100774</strain>
    </source>
</reference>
<evidence type="ECO:0000313" key="3">
    <source>
        <dbReference type="EMBL" id="MBB4109844.1"/>
    </source>
</evidence>
<dbReference type="Proteomes" id="UP000642938">
    <property type="component" value="Unassembled WGS sequence"/>
</dbReference>
<dbReference type="RefSeq" id="WP_183767137.1">
    <property type="nucleotide sequence ID" value="NZ_BMHZ01000003.1"/>
</dbReference>
<sequence length="290" mass="33015">MKKILLTGSTGYLGKNLLKALLQNGNEVIALVRMESNIGFLENLNGKLIIYRLNEIQLDDIFKAHQFDLIIHTAASYGRKGEGLKDIVQANLSFPIEVLDAALRNNVKYFINTDTALPKSLNLYSHSKKQFLEWLEINAARINVLNLQLEYFYGPNDDNSKFITFILSELKSGKKEIDFTAATPYRDFIYIDDVVDAYIRLIEEIENVNGLITIPIGSGQAVMLKDIIQEVRTIANHPEVNLNFGALPMRENEIMHSCADISFMKSIGWKPKYTFEEGIKEMIKIEYNTL</sequence>
<dbReference type="InterPro" id="IPR050177">
    <property type="entry name" value="Lipid_A_modif_metabolic_enz"/>
</dbReference>
<proteinExistence type="predicted"/>
<comment type="caution">
    <text evidence="3">The sequence shown here is derived from an EMBL/GenBank/DDBJ whole genome shotgun (WGS) entry which is preliminary data.</text>
</comment>
<dbReference type="EMBL" id="JACIEF010000003">
    <property type="protein sequence ID" value="MBB4109844.1"/>
    <property type="molecule type" value="Genomic_DNA"/>
</dbReference>
<reference evidence="5" key="2">
    <citation type="journal article" date="2019" name="Int. J. Syst. Evol. Microbiol.">
        <title>The Global Catalogue of Microorganisms (GCM) 10K type strain sequencing project: providing services to taxonomists for standard genome sequencing and annotation.</title>
        <authorList>
            <consortium name="The Broad Institute Genomics Platform"/>
            <consortium name="The Broad Institute Genome Sequencing Center for Infectious Disease"/>
            <person name="Wu L."/>
            <person name="Ma J."/>
        </authorList>
    </citation>
    <scope>NUCLEOTIDE SEQUENCE [LARGE SCALE GENOMIC DNA]</scope>
    <source>
        <strain evidence="5">CGMCC 1.15287</strain>
    </source>
</reference>